<reference evidence="1 2" key="1">
    <citation type="submission" date="2016-04" db="EMBL/GenBank/DDBJ databases">
        <title>A degradative enzymes factory behind the ericoid mycorrhizal symbiosis.</title>
        <authorList>
            <consortium name="DOE Joint Genome Institute"/>
            <person name="Martino E."/>
            <person name="Morin E."/>
            <person name="Grelet G."/>
            <person name="Kuo A."/>
            <person name="Kohler A."/>
            <person name="Daghino S."/>
            <person name="Barry K."/>
            <person name="Choi C."/>
            <person name="Cichocki N."/>
            <person name="Clum A."/>
            <person name="Copeland A."/>
            <person name="Hainaut M."/>
            <person name="Haridas S."/>
            <person name="Labutti K."/>
            <person name="Lindquist E."/>
            <person name="Lipzen A."/>
            <person name="Khouja H.-R."/>
            <person name="Murat C."/>
            <person name="Ohm R."/>
            <person name="Olson A."/>
            <person name="Spatafora J."/>
            <person name="Veneault-Fourrey C."/>
            <person name="Henrissat B."/>
            <person name="Grigoriev I."/>
            <person name="Martin F."/>
            <person name="Perotto S."/>
        </authorList>
    </citation>
    <scope>NUCLEOTIDE SEQUENCE [LARGE SCALE GENOMIC DNA]</scope>
    <source>
        <strain evidence="1 2">F</strain>
    </source>
</reference>
<protein>
    <submittedName>
        <fullName evidence="1">Uncharacterized protein</fullName>
    </submittedName>
</protein>
<dbReference type="AlphaFoldDB" id="A0A2J6RWJ4"/>
<name>A0A2J6RWJ4_HYAVF</name>
<dbReference type="Proteomes" id="UP000235786">
    <property type="component" value="Unassembled WGS sequence"/>
</dbReference>
<dbReference type="EMBL" id="KZ613943">
    <property type="protein sequence ID" value="PMD42863.1"/>
    <property type="molecule type" value="Genomic_DNA"/>
</dbReference>
<sequence>MCWTQNVRSAWYRLADCRQPHVLLKSGGELYVQLPDDNSETFTGSIFEPISLRPPARGRRYVYIWHCCSCRKTGISILSEACPDCGVSRCANCQIEKVRV</sequence>
<keyword evidence="2" id="KW-1185">Reference proteome</keyword>
<organism evidence="1 2">
    <name type="scientific">Hyaloscypha variabilis (strain UAMH 11265 / GT02V1 / F)</name>
    <name type="common">Meliniomyces variabilis</name>
    <dbReference type="NCBI Taxonomy" id="1149755"/>
    <lineage>
        <taxon>Eukaryota</taxon>
        <taxon>Fungi</taxon>
        <taxon>Dikarya</taxon>
        <taxon>Ascomycota</taxon>
        <taxon>Pezizomycotina</taxon>
        <taxon>Leotiomycetes</taxon>
        <taxon>Helotiales</taxon>
        <taxon>Hyaloscyphaceae</taxon>
        <taxon>Hyaloscypha</taxon>
        <taxon>Hyaloscypha variabilis</taxon>
    </lineage>
</organism>
<accession>A0A2J6RWJ4</accession>
<evidence type="ECO:0000313" key="1">
    <source>
        <dbReference type="EMBL" id="PMD42863.1"/>
    </source>
</evidence>
<evidence type="ECO:0000313" key="2">
    <source>
        <dbReference type="Proteomes" id="UP000235786"/>
    </source>
</evidence>
<dbReference type="OrthoDB" id="3472818at2759"/>
<gene>
    <name evidence="1" type="ORF">L207DRAFT_320396</name>
</gene>
<proteinExistence type="predicted"/>